<accession>A0A067DME3</accession>
<proteinExistence type="predicted"/>
<dbReference type="Proteomes" id="UP000027120">
    <property type="component" value="Unassembled WGS sequence"/>
</dbReference>
<dbReference type="EMBL" id="KK785336">
    <property type="protein sequence ID" value="KDO44043.1"/>
    <property type="molecule type" value="Genomic_DNA"/>
</dbReference>
<evidence type="ECO:0000313" key="1">
    <source>
        <dbReference type="EMBL" id="KDO44043.1"/>
    </source>
</evidence>
<evidence type="ECO:0000313" key="2">
    <source>
        <dbReference type="Proteomes" id="UP000027120"/>
    </source>
</evidence>
<name>A0A067DME3_CITSI</name>
<dbReference type="AlphaFoldDB" id="A0A067DME3"/>
<organism evidence="1 2">
    <name type="scientific">Citrus sinensis</name>
    <name type="common">Sweet orange</name>
    <name type="synonym">Citrus aurantium var. sinensis</name>
    <dbReference type="NCBI Taxonomy" id="2711"/>
    <lineage>
        <taxon>Eukaryota</taxon>
        <taxon>Viridiplantae</taxon>
        <taxon>Streptophyta</taxon>
        <taxon>Embryophyta</taxon>
        <taxon>Tracheophyta</taxon>
        <taxon>Spermatophyta</taxon>
        <taxon>Magnoliopsida</taxon>
        <taxon>eudicotyledons</taxon>
        <taxon>Gunneridae</taxon>
        <taxon>Pentapetalae</taxon>
        <taxon>rosids</taxon>
        <taxon>malvids</taxon>
        <taxon>Sapindales</taxon>
        <taxon>Rutaceae</taxon>
        <taxon>Aurantioideae</taxon>
        <taxon>Citrus</taxon>
    </lineage>
</organism>
<protein>
    <submittedName>
        <fullName evidence="1">Uncharacterized protein</fullName>
    </submittedName>
</protein>
<feature type="non-terminal residue" evidence="1">
    <location>
        <position position="1"/>
    </location>
</feature>
<keyword evidence="2" id="KW-1185">Reference proteome</keyword>
<gene>
    <name evidence="1" type="ORF">CISIN_1g0354011mg</name>
</gene>
<reference evidence="1 2" key="1">
    <citation type="submission" date="2014-04" db="EMBL/GenBank/DDBJ databases">
        <authorList>
            <consortium name="International Citrus Genome Consortium"/>
            <person name="Gmitter F."/>
            <person name="Chen C."/>
            <person name="Farmerie W."/>
            <person name="Harkins T."/>
            <person name="Desany B."/>
            <person name="Mohiuddin M."/>
            <person name="Kodira C."/>
            <person name="Borodovsky M."/>
            <person name="Lomsadze A."/>
            <person name="Burns P."/>
            <person name="Jenkins J."/>
            <person name="Prochnik S."/>
            <person name="Shu S."/>
            <person name="Chapman J."/>
            <person name="Pitluck S."/>
            <person name="Schmutz J."/>
            <person name="Rokhsar D."/>
        </authorList>
    </citation>
    <scope>NUCLEOTIDE SEQUENCE</scope>
</reference>
<sequence>IEQDYRNKYKIVVGDG</sequence>